<reference evidence="3 4" key="2">
    <citation type="submission" date="2015-03" db="EMBL/GenBank/DDBJ databases">
        <authorList>
            <consortium name="Pathogen Informatics"/>
        </authorList>
    </citation>
    <scope>NUCLEOTIDE SEQUENCE [LARGE SCALE GENOMIC DNA]</scope>
    <source>
        <strain evidence="3">K00500041</strain>
        <strain evidence="4">N09902308</strain>
    </source>
</reference>
<organism evidence="1 3">
    <name type="scientific">Mycobacterium tuberculosis</name>
    <dbReference type="NCBI Taxonomy" id="1773"/>
    <lineage>
        <taxon>Bacteria</taxon>
        <taxon>Bacillati</taxon>
        <taxon>Actinomycetota</taxon>
        <taxon>Actinomycetes</taxon>
        <taxon>Mycobacteriales</taxon>
        <taxon>Mycobacteriaceae</taxon>
        <taxon>Mycobacterium</taxon>
        <taxon>Mycobacterium tuberculosis complex</taxon>
    </lineage>
</organism>
<dbReference type="Proteomes" id="UP000038802">
    <property type="component" value="Unassembled WGS sequence"/>
</dbReference>
<reference evidence="1" key="3">
    <citation type="submission" date="2015-03" db="EMBL/GenBank/DDBJ databases">
        <authorList>
            <person name="Murphy D."/>
        </authorList>
    </citation>
    <scope>NUCLEOTIDE SEQUENCE [LARGE SCALE GENOMIC DNA]</scope>
    <source>
        <strain evidence="1">K00500041</strain>
    </source>
</reference>
<protein>
    <submittedName>
        <fullName evidence="1">Uncharacterized protein</fullName>
    </submittedName>
</protein>
<evidence type="ECO:0000313" key="1">
    <source>
        <dbReference type="EMBL" id="COW08615.1"/>
    </source>
</evidence>
<dbReference type="EMBL" id="CSAE01000316">
    <property type="protein sequence ID" value="COW08615.1"/>
    <property type="molecule type" value="Genomic_DNA"/>
</dbReference>
<gene>
    <name evidence="1" type="ORF">ERS007703_02721</name>
    <name evidence="2" type="ORF">ERS007739_00181</name>
</gene>
<evidence type="ECO:0000313" key="2">
    <source>
        <dbReference type="EMBL" id="COW84141.1"/>
    </source>
</evidence>
<dbReference type="EMBL" id="CSBK01000043">
    <property type="protein sequence ID" value="COW84141.1"/>
    <property type="molecule type" value="Genomic_DNA"/>
</dbReference>
<evidence type="ECO:0000313" key="3">
    <source>
        <dbReference type="Proteomes" id="UP000038802"/>
    </source>
</evidence>
<name>A0A0U0SJE5_MYCTX</name>
<reference evidence="2" key="1">
    <citation type="submission" date="2015-03" db="EMBL/GenBank/DDBJ databases">
        <authorList>
            <consortium name="Pathogen Informatics"/>
            <person name="Murphy D."/>
        </authorList>
    </citation>
    <scope>NUCLEOTIDE SEQUENCE</scope>
    <source>
        <strain evidence="2">N09902308</strain>
    </source>
</reference>
<dbReference type="AlphaFoldDB" id="A0A0U0SJE5"/>
<dbReference type="Proteomes" id="UP000039021">
    <property type="component" value="Unassembled WGS sequence"/>
</dbReference>
<proteinExistence type="predicted"/>
<sequence length="43" mass="4740">MLPKPALLLPRFASPRFRVIVPIPSRMRPEAKAGVTRSNALAL</sequence>
<accession>A0A0U0SJE5</accession>
<evidence type="ECO:0000313" key="4">
    <source>
        <dbReference type="Proteomes" id="UP000039021"/>
    </source>
</evidence>